<reference evidence="3" key="2">
    <citation type="submission" date="2020-10" db="UniProtKB">
        <authorList>
            <consortium name="WormBaseParasite"/>
        </authorList>
    </citation>
    <scope>IDENTIFICATION</scope>
</reference>
<evidence type="ECO:0000313" key="2">
    <source>
        <dbReference type="Proteomes" id="UP000492821"/>
    </source>
</evidence>
<feature type="region of interest" description="Disordered" evidence="1">
    <location>
        <begin position="1"/>
        <end position="21"/>
    </location>
</feature>
<name>A0A7E4URQ9_PANRE</name>
<dbReference type="WBParaSite" id="Pan_g12024.t1">
    <property type="protein sequence ID" value="Pan_g12024.t1"/>
    <property type="gene ID" value="Pan_g12024"/>
</dbReference>
<protein>
    <submittedName>
        <fullName evidence="3">Uncharacterized protein</fullName>
    </submittedName>
</protein>
<accession>A0A7E4URQ9</accession>
<dbReference type="AlphaFoldDB" id="A0A7E4URQ9"/>
<sequence length="81" mass="8584">MPSQCHSAPGEAESPHAAQPKKRVICREASEGVTKTVLFCLHRPLGLSIGASNGHGNRPTQLGHGMSLNNVNLSAILFKVK</sequence>
<organism evidence="2 3">
    <name type="scientific">Panagrellus redivivus</name>
    <name type="common">Microworm</name>
    <dbReference type="NCBI Taxonomy" id="6233"/>
    <lineage>
        <taxon>Eukaryota</taxon>
        <taxon>Metazoa</taxon>
        <taxon>Ecdysozoa</taxon>
        <taxon>Nematoda</taxon>
        <taxon>Chromadorea</taxon>
        <taxon>Rhabditida</taxon>
        <taxon>Tylenchina</taxon>
        <taxon>Panagrolaimomorpha</taxon>
        <taxon>Panagrolaimoidea</taxon>
        <taxon>Panagrolaimidae</taxon>
        <taxon>Panagrellus</taxon>
    </lineage>
</organism>
<keyword evidence="2" id="KW-1185">Reference proteome</keyword>
<reference evidence="2" key="1">
    <citation type="journal article" date="2013" name="Genetics">
        <title>The draft genome and transcriptome of Panagrellus redivivus are shaped by the harsh demands of a free-living lifestyle.</title>
        <authorList>
            <person name="Srinivasan J."/>
            <person name="Dillman A.R."/>
            <person name="Macchietto M.G."/>
            <person name="Heikkinen L."/>
            <person name="Lakso M."/>
            <person name="Fracchia K.M."/>
            <person name="Antoshechkin I."/>
            <person name="Mortazavi A."/>
            <person name="Wong G."/>
            <person name="Sternberg P.W."/>
        </authorList>
    </citation>
    <scope>NUCLEOTIDE SEQUENCE [LARGE SCALE GENOMIC DNA]</scope>
    <source>
        <strain evidence="2">MT8872</strain>
    </source>
</reference>
<dbReference type="Proteomes" id="UP000492821">
    <property type="component" value="Unassembled WGS sequence"/>
</dbReference>
<evidence type="ECO:0000313" key="3">
    <source>
        <dbReference type="WBParaSite" id="Pan_g12024.t1"/>
    </source>
</evidence>
<proteinExistence type="predicted"/>
<evidence type="ECO:0000256" key="1">
    <source>
        <dbReference type="SAM" id="MobiDB-lite"/>
    </source>
</evidence>